<dbReference type="Proteomes" id="UP001500596">
    <property type="component" value="Unassembled WGS sequence"/>
</dbReference>
<keyword evidence="4" id="KW-0413">Isomerase</keyword>
<evidence type="ECO:0000256" key="2">
    <source>
        <dbReference type="SAM" id="MobiDB-lite"/>
    </source>
</evidence>
<evidence type="ECO:0000313" key="5">
    <source>
        <dbReference type="Proteomes" id="UP001500596"/>
    </source>
</evidence>
<organism evidence="4 5">
    <name type="scientific">Microbacterium lacus</name>
    <dbReference type="NCBI Taxonomy" id="415217"/>
    <lineage>
        <taxon>Bacteria</taxon>
        <taxon>Bacillati</taxon>
        <taxon>Actinomycetota</taxon>
        <taxon>Actinomycetes</taxon>
        <taxon>Micrococcales</taxon>
        <taxon>Microbacteriaceae</taxon>
        <taxon>Microbacterium</taxon>
    </lineage>
</organism>
<dbReference type="InterPro" id="IPR036237">
    <property type="entry name" value="Xyl_isomerase-like_sf"/>
</dbReference>
<dbReference type="RefSeq" id="WP_344056050.1">
    <property type="nucleotide sequence ID" value="NZ_BAAAPK010000003.1"/>
</dbReference>
<protein>
    <submittedName>
        <fullName evidence="4">Sugar phosphate isomerase/epimerase</fullName>
    </submittedName>
</protein>
<evidence type="ECO:0000259" key="3">
    <source>
        <dbReference type="Pfam" id="PF01261"/>
    </source>
</evidence>
<dbReference type="PANTHER" id="PTHR12110:SF53">
    <property type="entry name" value="BLR5974 PROTEIN"/>
    <property type="match status" value="1"/>
</dbReference>
<dbReference type="EMBL" id="BAAAPK010000003">
    <property type="protein sequence ID" value="GAA1686221.1"/>
    <property type="molecule type" value="Genomic_DNA"/>
</dbReference>
<accession>A0ABN2HEF3</accession>
<name>A0ABN2HEF3_9MICO</name>
<feature type="domain" description="Xylose isomerase-like TIM barrel" evidence="3">
    <location>
        <begin position="39"/>
        <end position="288"/>
    </location>
</feature>
<evidence type="ECO:0000256" key="1">
    <source>
        <dbReference type="ARBA" id="ARBA00023277"/>
    </source>
</evidence>
<comment type="caution">
    <text evidence="4">The sequence shown here is derived from an EMBL/GenBank/DDBJ whole genome shotgun (WGS) entry which is preliminary data.</text>
</comment>
<evidence type="ECO:0000313" key="4">
    <source>
        <dbReference type="EMBL" id="GAA1686221.1"/>
    </source>
</evidence>
<feature type="region of interest" description="Disordered" evidence="2">
    <location>
        <begin position="308"/>
        <end position="330"/>
    </location>
</feature>
<reference evidence="4 5" key="1">
    <citation type="journal article" date="2019" name="Int. J. Syst. Evol. Microbiol.">
        <title>The Global Catalogue of Microorganisms (GCM) 10K type strain sequencing project: providing services to taxonomists for standard genome sequencing and annotation.</title>
        <authorList>
            <consortium name="The Broad Institute Genomics Platform"/>
            <consortium name="The Broad Institute Genome Sequencing Center for Infectious Disease"/>
            <person name="Wu L."/>
            <person name="Ma J."/>
        </authorList>
    </citation>
    <scope>NUCLEOTIDE SEQUENCE [LARGE SCALE GENOMIC DNA]</scope>
    <source>
        <strain evidence="4 5">JCM 15575</strain>
    </source>
</reference>
<dbReference type="InterPro" id="IPR013022">
    <property type="entry name" value="Xyl_isomerase-like_TIM-brl"/>
</dbReference>
<dbReference type="GO" id="GO:0016853">
    <property type="term" value="F:isomerase activity"/>
    <property type="evidence" value="ECO:0007669"/>
    <property type="project" value="UniProtKB-KW"/>
</dbReference>
<gene>
    <name evidence="4" type="ORF">GCM10009807_32390</name>
</gene>
<keyword evidence="1" id="KW-0119">Carbohydrate metabolism</keyword>
<dbReference type="Gene3D" id="3.20.20.150">
    <property type="entry name" value="Divalent-metal-dependent TIM barrel enzymes"/>
    <property type="match status" value="1"/>
</dbReference>
<dbReference type="Pfam" id="PF01261">
    <property type="entry name" value="AP_endonuc_2"/>
    <property type="match status" value="1"/>
</dbReference>
<keyword evidence="5" id="KW-1185">Reference proteome</keyword>
<proteinExistence type="predicted"/>
<dbReference type="InterPro" id="IPR050312">
    <property type="entry name" value="IolE/XylAMocC-like"/>
</dbReference>
<dbReference type="SUPFAM" id="SSF51658">
    <property type="entry name" value="Xylose isomerase-like"/>
    <property type="match status" value="1"/>
</dbReference>
<dbReference type="PANTHER" id="PTHR12110">
    <property type="entry name" value="HYDROXYPYRUVATE ISOMERASE"/>
    <property type="match status" value="1"/>
</dbReference>
<sequence>MALTAETWPIAASLLPFTAERLADGEPDAQALRRWQRVFDAVVDAGFDAVDLTDTWTAFGDLTPVQTDAMRESLAQSGLTPASLSVIRRSVTDELDGEENLAYSHRCIDLAADWGVGVVSVGLHRPLTAEQRQQLWFWTVAGHRDPYDDPATWELAVRRFRELGRHAADVGVLLSLEMYEHTYLGTADSAVRLVEDIGMDVVGLNPDFGNLIRLHEPIEDWREIARQTLPYANYWHVKNYTRDEDAVTGAVTSSPTYLESGLIDYRSALQCAIEAGFQGVICTEHYGGDGLSMSAANRDYLRDRILPRRAYDPPPSRVRQQFPQSAGAAR</sequence>